<feature type="chain" id="PRO_5015441442" description="Cytochrome c domain-containing protein" evidence="2">
    <location>
        <begin position="23"/>
        <end position="570"/>
    </location>
</feature>
<comment type="caution">
    <text evidence="3">The sequence shown here is derived from an EMBL/GenBank/DDBJ whole genome shotgun (WGS) entry which is preliminary data.</text>
</comment>
<feature type="signal peptide" evidence="2">
    <location>
        <begin position="1"/>
        <end position="22"/>
    </location>
</feature>
<dbReference type="Gene3D" id="1.10.760.10">
    <property type="entry name" value="Cytochrome c-like domain"/>
    <property type="match status" value="1"/>
</dbReference>
<dbReference type="OrthoDB" id="9805202at2"/>
<keyword evidence="2" id="KW-0732">Signal</keyword>
<dbReference type="SUPFAM" id="SSF46626">
    <property type="entry name" value="Cytochrome c"/>
    <property type="match status" value="2"/>
</dbReference>
<proteinExistence type="predicted"/>
<feature type="compositionally biased region" description="Basic and acidic residues" evidence="1">
    <location>
        <begin position="532"/>
        <end position="543"/>
    </location>
</feature>
<evidence type="ECO:0000256" key="1">
    <source>
        <dbReference type="SAM" id="MobiDB-lite"/>
    </source>
</evidence>
<evidence type="ECO:0000313" key="3">
    <source>
        <dbReference type="EMBL" id="PQO34375.1"/>
    </source>
</evidence>
<dbReference type="GO" id="GO:0004130">
    <property type="term" value="F:cytochrome-c peroxidase activity"/>
    <property type="evidence" value="ECO:0007669"/>
    <property type="project" value="TreeGrafter"/>
</dbReference>
<dbReference type="Proteomes" id="UP000238322">
    <property type="component" value="Unassembled WGS sequence"/>
</dbReference>
<dbReference type="GO" id="GO:0020037">
    <property type="term" value="F:heme binding"/>
    <property type="evidence" value="ECO:0007669"/>
    <property type="project" value="InterPro"/>
</dbReference>
<dbReference type="AlphaFoldDB" id="A0A2S8FQB3"/>
<dbReference type="PANTHER" id="PTHR30600">
    <property type="entry name" value="CYTOCHROME C PEROXIDASE-RELATED"/>
    <property type="match status" value="1"/>
</dbReference>
<evidence type="ECO:0000313" key="4">
    <source>
        <dbReference type="Proteomes" id="UP000238322"/>
    </source>
</evidence>
<name>A0A2S8FQB3_9BACT</name>
<dbReference type="EMBL" id="PUHY01000010">
    <property type="protein sequence ID" value="PQO34375.1"/>
    <property type="molecule type" value="Genomic_DNA"/>
</dbReference>
<sequence length="570" mass="62964">MSRPVSALSFLCAAFAVTLVNAQTHNFEERATAGRDLFVHEWQPNDPLSPHGDGLGPVYNATSCVACHGQSGVGGSGGKANNVEILAVIPEPGEPTVRNERSFLNRLKETHPMFVDSLDRYYLGVVLHRHNTTSGYDDIYNELTTPLEMSIDSRSRIRRMMKRRNLSFISQLPLKLVGFKKDLQYAIAERNPPQLYGVDLIDRHIKDTDLVAIAESQKGSSSGVSGRFTGRYGWRGQMNDLDMFIKGACAAELGLQVAEMNQAPNPMKLDYRIENPDLDSQQTSNLISFVRSLPRPELVIPDDPNERSYVTQGKLLFSQVGCAECHVENVGTLDGVYSDFLLHNMGSSFEDPIPAKQVPSFRVVAGISDVVIETGGEDRYNADKASAEEYNTVGKAQFEEHKAESIKVYDKFVAENGMPPYYGMDPRRTQFSPQAPPNPYSSKYDDDILANTKTIQFDSIEEQNHYKEYRTPALWGVADSAPYLHDGRADTLRAAIEWHGGEAYASMMRFSQLTEEQQTSILKFLGALKAPKSAEKVPDHIAGDENSEPATGDKISAFSSGTIESLGAGS</sequence>
<dbReference type="InterPro" id="IPR010538">
    <property type="entry name" value="DHOR"/>
</dbReference>
<dbReference type="Pfam" id="PF06537">
    <property type="entry name" value="DHOR"/>
    <property type="match status" value="1"/>
</dbReference>
<dbReference type="PANTHER" id="PTHR30600:SF4">
    <property type="entry name" value="CYTOCHROME C DOMAIN-CONTAINING PROTEIN"/>
    <property type="match status" value="1"/>
</dbReference>
<organism evidence="3 4">
    <name type="scientific">Blastopirellula marina</name>
    <dbReference type="NCBI Taxonomy" id="124"/>
    <lineage>
        <taxon>Bacteria</taxon>
        <taxon>Pseudomonadati</taxon>
        <taxon>Planctomycetota</taxon>
        <taxon>Planctomycetia</taxon>
        <taxon>Pirellulales</taxon>
        <taxon>Pirellulaceae</taxon>
        <taxon>Blastopirellula</taxon>
    </lineage>
</organism>
<dbReference type="RefSeq" id="WP_105330106.1">
    <property type="nucleotide sequence ID" value="NZ_PUHY01000010.1"/>
</dbReference>
<gene>
    <name evidence="3" type="ORF">C5Y83_12660</name>
</gene>
<evidence type="ECO:0008006" key="5">
    <source>
        <dbReference type="Google" id="ProtNLM"/>
    </source>
</evidence>
<dbReference type="InterPro" id="IPR051395">
    <property type="entry name" value="Cytochrome_c_Peroxidase/MauG"/>
</dbReference>
<accession>A0A2S8FQB3</accession>
<dbReference type="GO" id="GO:0009055">
    <property type="term" value="F:electron transfer activity"/>
    <property type="evidence" value="ECO:0007669"/>
    <property type="project" value="InterPro"/>
</dbReference>
<evidence type="ECO:0000256" key="2">
    <source>
        <dbReference type="SAM" id="SignalP"/>
    </source>
</evidence>
<reference evidence="3 4" key="1">
    <citation type="submission" date="2018-02" db="EMBL/GenBank/DDBJ databases">
        <title>Comparative genomes isolates from brazilian mangrove.</title>
        <authorList>
            <person name="Araujo J.E."/>
            <person name="Taketani R.G."/>
            <person name="Silva M.C.P."/>
            <person name="Loureco M.V."/>
            <person name="Andreote F.D."/>
        </authorList>
    </citation>
    <scope>NUCLEOTIDE SEQUENCE [LARGE SCALE GENOMIC DNA]</scope>
    <source>
        <strain evidence="3 4">Hex-1 MGV</strain>
    </source>
</reference>
<dbReference type="InterPro" id="IPR036909">
    <property type="entry name" value="Cyt_c-like_dom_sf"/>
</dbReference>
<protein>
    <recommendedName>
        <fullName evidence="5">Cytochrome c domain-containing protein</fullName>
    </recommendedName>
</protein>
<feature type="region of interest" description="Disordered" evidence="1">
    <location>
        <begin position="531"/>
        <end position="570"/>
    </location>
</feature>